<dbReference type="HOGENOM" id="CLU_036920_0_0_1"/>
<accession>G4TRE5</accession>
<evidence type="ECO:0000256" key="2">
    <source>
        <dbReference type="SAM" id="Phobius"/>
    </source>
</evidence>
<feature type="compositionally biased region" description="Basic and acidic residues" evidence="1">
    <location>
        <begin position="18"/>
        <end position="28"/>
    </location>
</feature>
<feature type="region of interest" description="Disordered" evidence="1">
    <location>
        <begin position="370"/>
        <end position="398"/>
    </location>
</feature>
<dbReference type="Proteomes" id="UP000007148">
    <property type="component" value="Unassembled WGS sequence"/>
</dbReference>
<dbReference type="OrthoDB" id="2278929at2759"/>
<dbReference type="OMA" id="VNDTWFG"/>
<keyword evidence="2" id="KW-0472">Membrane</keyword>
<name>G4TRE5_SERID</name>
<feature type="region of interest" description="Disordered" evidence="1">
    <location>
        <begin position="18"/>
        <end position="39"/>
    </location>
</feature>
<gene>
    <name evidence="3" type="ORF">PIIN_07841</name>
</gene>
<dbReference type="InParanoid" id="G4TRE5"/>
<protein>
    <submittedName>
        <fullName evidence="3">Uncharacterized protein</fullName>
    </submittedName>
</protein>
<dbReference type="STRING" id="1109443.G4TRE5"/>
<dbReference type="eggNOG" id="ENOG502S2FP">
    <property type="taxonomic scope" value="Eukaryota"/>
</dbReference>
<evidence type="ECO:0000313" key="3">
    <source>
        <dbReference type="EMBL" id="CCA73888.1"/>
    </source>
</evidence>
<feature type="compositionally biased region" description="Basic and acidic residues" evidence="1">
    <location>
        <begin position="383"/>
        <end position="398"/>
    </location>
</feature>
<evidence type="ECO:0000256" key="1">
    <source>
        <dbReference type="SAM" id="MobiDB-lite"/>
    </source>
</evidence>
<reference evidence="3 4" key="1">
    <citation type="journal article" date="2011" name="PLoS Pathog.">
        <title>Endophytic Life Strategies Decoded by Genome and Transcriptome Analyses of the Mutualistic Root Symbiont Piriformospora indica.</title>
        <authorList>
            <person name="Zuccaro A."/>
            <person name="Lahrmann U."/>
            <person name="Guldener U."/>
            <person name="Langen G."/>
            <person name="Pfiffi S."/>
            <person name="Biedenkopf D."/>
            <person name="Wong P."/>
            <person name="Samans B."/>
            <person name="Grimm C."/>
            <person name="Basiewicz M."/>
            <person name="Murat C."/>
            <person name="Martin F."/>
            <person name="Kogel K.H."/>
        </authorList>
    </citation>
    <scope>NUCLEOTIDE SEQUENCE [LARGE SCALE GENOMIC DNA]</scope>
    <source>
        <strain evidence="3 4">DSM 11827</strain>
    </source>
</reference>
<feature type="transmembrane region" description="Helical" evidence="2">
    <location>
        <begin position="217"/>
        <end position="241"/>
    </location>
</feature>
<keyword evidence="2" id="KW-1133">Transmembrane helix</keyword>
<keyword evidence="2" id="KW-0812">Transmembrane</keyword>
<evidence type="ECO:0000313" key="4">
    <source>
        <dbReference type="Proteomes" id="UP000007148"/>
    </source>
</evidence>
<organism evidence="3 4">
    <name type="scientific">Serendipita indica (strain DSM 11827)</name>
    <name type="common">Root endophyte fungus</name>
    <name type="synonym">Piriformospora indica</name>
    <dbReference type="NCBI Taxonomy" id="1109443"/>
    <lineage>
        <taxon>Eukaryota</taxon>
        <taxon>Fungi</taxon>
        <taxon>Dikarya</taxon>
        <taxon>Basidiomycota</taxon>
        <taxon>Agaricomycotina</taxon>
        <taxon>Agaricomycetes</taxon>
        <taxon>Sebacinales</taxon>
        <taxon>Serendipitaceae</taxon>
        <taxon>Serendipita</taxon>
    </lineage>
</organism>
<dbReference type="AlphaFoldDB" id="G4TRE5"/>
<comment type="caution">
    <text evidence="3">The sequence shown here is derived from an EMBL/GenBank/DDBJ whole genome shotgun (WGS) entry which is preliminary data.</text>
</comment>
<keyword evidence="4" id="KW-1185">Reference proteome</keyword>
<dbReference type="EMBL" id="CAFZ01000261">
    <property type="protein sequence ID" value="CCA73888.1"/>
    <property type="molecule type" value="Genomic_DNA"/>
</dbReference>
<sequence length="398" mass="43404">MRPVLRPTPTEPRVWEALDLPKMHRRQDQPSASDTDPDCLAVSPDTQSCYPTSSTIAYQNQYTRFIWNTRYALFVGDNGDADVTLILRNAESDRQVGNWTMPNKLGRFSLAVDDTWWDQRAVTQWEGRPRNWTFYWQIIPATHTIDGGEARQPTFTVIQTALPNAYLSSTSASIISQSLASVSRSIAASESSSAQAAQQSRDAALQQSHNNSYFPPWAIALIVILGLISIVSILTLFFVVIRSARRKRSLQNRSSMGSDSPMIQGAGGPVSPIAASGMGGGPASLLAPPVRNAPSIRYNDGNSVASRTSAAEGVITGSDAAIMADAFRKALRKPDFADRPQEEGESPEQINAEESEALLLNRELAEDGKNIRSVSSQRGVKVVGDDESTRKESQGYSV</sequence>
<proteinExistence type="predicted"/>